<dbReference type="RefSeq" id="WP_168052823.1">
    <property type="nucleotide sequence ID" value="NZ_JAATJR010000006.1"/>
</dbReference>
<feature type="signal peptide" evidence="4">
    <location>
        <begin position="1"/>
        <end position="17"/>
    </location>
</feature>
<dbReference type="CDD" id="cd11614">
    <property type="entry name" value="SAF_CpaB_FlgA_like"/>
    <property type="match status" value="1"/>
</dbReference>
<dbReference type="Pfam" id="PF13144">
    <property type="entry name" value="ChapFlgA"/>
    <property type="match status" value="1"/>
</dbReference>
<dbReference type="Gene3D" id="2.30.30.760">
    <property type="match status" value="1"/>
</dbReference>
<accession>A0ABX1F5D3</accession>
<organism evidence="6 7">
    <name type="scientific">Falsiroseomonas frigidaquae</name>
    <dbReference type="NCBI Taxonomy" id="487318"/>
    <lineage>
        <taxon>Bacteria</taxon>
        <taxon>Pseudomonadati</taxon>
        <taxon>Pseudomonadota</taxon>
        <taxon>Alphaproteobacteria</taxon>
        <taxon>Acetobacterales</taxon>
        <taxon>Roseomonadaceae</taxon>
        <taxon>Falsiroseomonas</taxon>
    </lineage>
</organism>
<dbReference type="InterPro" id="IPR017585">
    <property type="entry name" value="SAF_FlgA"/>
</dbReference>
<dbReference type="Gene3D" id="3.90.1210.10">
    <property type="entry name" value="Antifreeze-like/N-acetylneuraminic acid synthase C-terminal domain"/>
    <property type="match status" value="1"/>
</dbReference>
<dbReference type="PANTHER" id="PTHR36307">
    <property type="entry name" value="FLAGELLA BASAL BODY P-RING FORMATION PROTEIN FLGA"/>
    <property type="match status" value="1"/>
</dbReference>
<keyword evidence="6" id="KW-0966">Cell projection</keyword>
<dbReference type="PANTHER" id="PTHR36307:SF1">
    <property type="entry name" value="FLAGELLA BASAL BODY P-RING FORMATION PROTEIN FLGA"/>
    <property type="match status" value="1"/>
</dbReference>
<proteinExistence type="predicted"/>
<gene>
    <name evidence="6" type="primary">flgA</name>
    <name evidence="6" type="ORF">HB662_22035</name>
</gene>
<evidence type="ECO:0000313" key="6">
    <source>
        <dbReference type="EMBL" id="NKE47474.1"/>
    </source>
</evidence>
<keyword evidence="7" id="KW-1185">Reference proteome</keyword>
<name>A0ABX1F5D3_9PROT</name>
<evidence type="ECO:0000256" key="1">
    <source>
        <dbReference type="ARBA" id="ARBA00004418"/>
    </source>
</evidence>
<keyword evidence="3" id="KW-0574">Periplasm</keyword>
<evidence type="ECO:0000256" key="4">
    <source>
        <dbReference type="SAM" id="SignalP"/>
    </source>
</evidence>
<comment type="caution">
    <text evidence="6">The sequence shown here is derived from an EMBL/GenBank/DDBJ whole genome shotgun (WGS) entry which is preliminary data.</text>
</comment>
<evidence type="ECO:0000256" key="3">
    <source>
        <dbReference type="ARBA" id="ARBA00022764"/>
    </source>
</evidence>
<sequence length="306" mass="32693">MRWIILLLLGLAPPAAATEPPTLRPFATVEEAVVRLEDLFDGLGERGATPLGPAPPPGQRLVVEAPQLAAIARRNNVAWRPSGGAERVVLDRPGRALEREEVLAALRDALRPRGVEEETELELQAFHAPLVPPAAFPQIMVEQVSYDAQTQRFTAGLAVTADGMATQRIRLAGRAVATLPVVLAVRRLGVGDVVRPQDVRLARIPANRLRAGAAERLDQAVGQALRRPTSPGQPLMVASLSEPLVIERGSTVTMQYEIPGLSVTALGRAMEGAARDAVLAVMNLNSRIVVEARAIGPGRVRVEAGR</sequence>
<protein>
    <submittedName>
        <fullName evidence="6">Flagellar basal body P-ring formation protein FlgA</fullName>
    </submittedName>
</protein>
<evidence type="ECO:0000259" key="5">
    <source>
        <dbReference type="SMART" id="SM00858"/>
    </source>
</evidence>
<dbReference type="InterPro" id="IPR013974">
    <property type="entry name" value="SAF"/>
</dbReference>
<dbReference type="SMART" id="SM00858">
    <property type="entry name" value="SAF"/>
    <property type="match status" value="1"/>
</dbReference>
<evidence type="ECO:0000256" key="2">
    <source>
        <dbReference type="ARBA" id="ARBA00022729"/>
    </source>
</evidence>
<feature type="domain" description="SAF" evidence="5">
    <location>
        <begin position="179"/>
        <end position="241"/>
    </location>
</feature>
<dbReference type="EMBL" id="JAAVTX010000006">
    <property type="protein sequence ID" value="NKE47474.1"/>
    <property type="molecule type" value="Genomic_DNA"/>
</dbReference>
<feature type="chain" id="PRO_5046364405" evidence="4">
    <location>
        <begin position="18"/>
        <end position="306"/>
    </location>
</feature>
<keyword evidence="2 4" id="KW-0732">Signal</keyword>
<reference evidence="6 7" key="1">
    <citation type="submission" date="2020-03" db="EMBL/GenBank/DDBJ databases">
        <title>Roseomonas selenitidurans sp. nov. isolated from soil.</title>
        <authorList>
            <person name="Liu H."/>
        </authorList>
    </citation>
    <scope>NUCLEOTIDE SEQUENCE [LARGE SCALE GENOMIC DNA]</scope>
    <source>
        <strain evidence="6 7">JCM 15073</strain>
    </source>
</reference>
<keyword evidence="6" id="KW-0969">Cilium</keyword>
<keyword evidence="6" id="KW-0282">Flagellum</keyword>
<dbReference type="InterPro" id="IPR039246">
    <property type="entry name" value="Flagellar_FlgA"/>
</dbReference>
<comment type="subcellular location">
    <subcellularLocation>
        <location evidence="1">Periplasm</location>
    </subcellularLocation>
</comment>
<dbReference type="NCBIfam" id="TIGR03170">
    <property type="entry name" value="flgA_cterm"/>
    <property type="match status" value="1"/>
</dbReference>
<dbReference type="Proteomes" id="UP000765160">
    <property type="component" value="Unassembled WGS sequence"/>
</dbReference>
<evidence type="ECO:0000313" key="7">
    <source>
        <dbReference type="Proteomes" id="UP000765160"/>
    </source>
</evidence>